<feature type="transmembrane region" description="Helical" evidence="1">
    <location>
        <begin position="163"/>
        <end position="191"/>
    </location>
</feature>
<sequence length="369" mass="42027">MGRAFSTYLDLVRFVAACLVYLWHSNMRLLVEDKLPASGYGHSAVTVFFVLSGLVIAYATDTKEKTWIDYSASRLSRVYSVVIPAIILTPLLDAAGRVLYPELYAYPWDRFALRIAGCTLMLNEAWFISITYFSNVPYWSIAFEFWYYVLFGLSMFLPRPLRLPAVIGCAVLIGPKLLLLLPVWWSGVVLYRWRWLQQRSLGFAWALVVVSSTGIVLMHWLDLYHVWPKQLEHLIGTALHTNLTFARFFPADYLLGALVFCNFAGMRIVAPTIEPLLTPLEKPVKVLAGYTFTLYLLHQPLLLFWTAVVRGDPKGHGFWVIVTLLTALSVWAIGHFTEQKRLPLRRALQRLFQRLSLALRRPAAAPDGA</sequence>
<comment type="caution">
    <text evidence="3">The sequence shown here is derived from an EMBL/GenBank/DDBJ whole genome shotgun (WGS) entry which is preliminary data.</text>
</comment>
<proteinExistence type="predicted"/>
<gene>
    <name evidence="3" type="ORF">HLB44_05880</name>
</gene>
<dbReference type="Pfam" id="PF01757">
    <property type="entry name" value="Acyl_transf_3"/>
    <property type="match status" value="1"/>
</dbReference>
<keyword evidence="3" id="KW-0808">Transferase</keyword>
<keyword evidence="4" id="KW-1185">Reference proteome</keyword>
<keyword evidence="3" id="KW-0012">Acyltransferase</keyword>
<feature type="transmembrane region" description="Helical" evidence="1">
    <location>
        <begin position="286"/>
        <end position="305"/>
    </location>
</feature>
<feature type="transmembrane region" description="Helical" evidence="1">
    <location>
        <begin position="7"/>
        <end position="24"/>
    </location>
</feature>
<keyword evidence="1" id="KW-0812">Transmembrane</keyword>
<dbReference type="InterPro" id="IPR002656">
    <property type="entry name" value="Acyl_transf_3_dom"/>
</dbReference>
<keyword evidence="1" id="KW-0472">Membrane</keyword>
<feature type="transmembrane region" description="Helical" evidence="1">
    <location>
        <begin position="253"/>
        <end position="274"/>
    </location>
</feature>
<protein>
    <submittedName>
        <fullName evidence="3">Acyltransferase</fullName>
    </submittedName>
</protein>
<feature type="transmembrane region" description="Helical" evidence="1">
    <location>
        <begin position="39"/>
        <end position="58"/>
    </location>
</feature>
<evidence type="ECO:0000259" key="2">
    <source>
        <dbReference type="Pfam" id="PF01757"/>
    </source>
</evidence>
<evidence type="ECO:0000256" key="1">
    <source>
        <dbReference type="SAM" id="Phobius"/>
    </source>
</evidence>
<feature type="domain" description="Acyltransferase 3" evidence="2">
    <location>
        <begin position="8"/>
        <end position="333"/>
    </location>
</feature>
<feature type="transmembrane region" description="Helical" evidence="1">
    <location>
        <begin position="78"/>
        <end position="99"/>
    </location>
</feature>
<dbReference type="GO" id="GO:0016746">
    <property type="term" value="F:acyltransferase activity"/>
    <property type="evidence" value="ECO:0007669"/>
    <property type="project" value="UniProtKB-KW"/>
</dbReference>
<evidence type="ECO:0000313" key="4">
    <source>
        <dbReference type="Proteomes" id="UP000737171"/>
    </source>
</evidence>
<organism evidence="3 4">
    <name type="scientific">Pseudaquabacterium terrae</name>
    <dbReference type="NCBI Taxonomy" id="2732868"/>
    <lineage>
        <taxon>Bacteria</taxon>
        <taxon>Pseudomonadati</taxon>
        <taxon>Pseudomonadota</taxon>
        <taxon>Betaproteobacteria</taxon>
        <taxon>Burkholderiales</taxon>
        <taxon>Sphaerotilaceae</taxon>
        <taxon>Pseudaquabacterium</taxon>
    </lineage>
</organism>
<feature type="transmembrane region" description="Helical" evidence="1">
    <location>
        <begin position="136"/>
        <end position="157"/>
    </location>
</feature>
<feature type="transmembrane region" description="Helical" evidence="1">
    <location>
        <begin position="317"/>
        <end position="336"/>
    </location>
</feature>
<dbReference type="EMBL" id="JABRWJ010000002">
    <property type="protein sequence ID" value="NRF66505.1"/>
    <property type="molecule type" value="Genomic_DNA"/>
</dbReference>
<feature type="transmembrane region" description="Helical" evidence="1">
    <location>
        <begin position="203"/>
        <end position="221"/>
    </location>
</feature>
<dbReference type="Proteomes" id="UP000737171">
    <property type="component" value="Unassembled WGS sequence"/>
</dbReference>
<feature type="transmembrane region" description="Helical" evidence="1">
    <location>
        <begin position="111"/>
        <end position="129"/>
    </location>
</feature>
<reference evidence="3 4" key="1">
    <citation type="submission" date="2020-05" db="EMBL/GenBank/DDBJ databases">
        <title>Aquincola sp. isolate from soil.</title>
        <authorList>
            <person name="Han J."/>
            <person name="Kim D.-U."/>
        </authorList>
    </citation>
    <scope>NUCLEOTIDE SEQUENCE [LARGE SCALE GENOMIC DNA]</scope>
    <source>
        <strain evidence="3 4">S2</strain>
    </source>
</reference>
<accession>A0ABX2EDM9</accession>
<dbReference type="RefSeq" id="WP_173121634.1">
    <property type="nucleotide sequence ID" value="NZ_JABRWJ010000002.1"/>
</dbReference>
<keyword evidence="1" id="KW-1133">Transmembrane helix</keyword>
<name>A0ABX2EDM9_9BURK</name>
<evidence type="ECO:0000313" key="3">
    <source>
        <dbReference type="EMBL" id="NRF66505.1"/>
    </source>
</evidence>